<dbReference type="Gene3D" id="1.10.630.10">
    <property type="entry name" value="Cytochrome P450"/>
    <property type="match status" value="1"/>
</dbReference>
<dbReference type="PANTHER" id="PTHR24305">
    <property type="entry name" value="CYTOCHROME P450"/>
    <property type="match status" value="1"/>
</dbReference>
<dbReference type="PANTHER" id="PTHR24305:SF166">
    <property type="entry name" value="CYTOCHROME P450 12A4, MITOCHONDRIAL-RELATED"/>
    <property type="match status" value="1"/>
</dbReference>
<feature type="compositionally biased region" description="Low complexity" evidence="4">
    <location>
        <begin position="106"/>
        <end position="117"/>
    </location>
</feature>
<accession>A0ABQ6MVH9</accession>
<protein>
    <recommendedName>
        <fullName evidence="7">Cytochrome P450</fullName>
    </recommendedName>
</protein>
<dbReference type="InterPro" id="IPR036396">
    <property type="entry name" value="Cyt_P450_sf"/>
</dbReference>
<feature type="compositionally biased region" description="Pro residues" evidence="4">
    <location>
        <begin position="96"/>
        <end position="105"/>
    </location>
</feature>
<dbReference type="CDD" id="cd00302">
    <property type="entry name" value="cytochrome_P450"/>
    <property type="match status" value="1"/>
</dbReference>
<gene>
    <name evidence="5" type="ORF">TeGR_g10758</name>
</gene>
<comment type="similarity">
    <text evidence="2 3">Belongs to the cytochrome P450 family.</text>
</comment>
<keyword evidence="6" id="KW-1185">Reference proteome</keyword>
<feature type="region of interest" description="Disordered" evidence="4">
    <location>
        <begin position="93"/>
        <end position="124"/>
    </location>
</feature>
<proteinExistence type="inferred from homology"/>
<sequence length="494" mass="53045">MLSFLGLLSGLPLLVLGAPLLLTLRCHLLLLAVPLPTRVHLPWPLSRLPRRLLELLGLRSERGKRDKFQLSTATYYFRPLLHVPTLEAARAVLSPAKPPPSPGPSSGPSSAPSSAPSPTLPTGLQKGSAYDNFASFTGSSVFTCPDSSPASPRAGDSWRHKRHELLKHVFRSPNASASPLQPPLSAAIATSLASFDPPSPADLLPLYQALTFGISFLYLLGRPFAQPASLPPLRTYLCALTRIRVLVLEQSRSPLFLLPARLTPAGREIGRLMEVARPYARHVLETAPAASRIGSFILSCRASMSGDVTAYLLDEVTTLLFASVDTSAGTLSFATCHLAALPRAPVDVDAHVKETLRLTPVAEFVVRPLVEPLSLPASPAAAARVPAGVQACVWIKLVHTNPAYYARPQEFLPERWTTRPELVLEPGAFLPFGLGGRACVGSAIGRQVVREVFGHVAGKYVVGGRPDYRDVTRGFTTLPRSVRVTLTPRAAVAA</sequence>
<name>A0ABQ6MVH9_9STRA</name>
<dbReference type="InterPro" id="IPR002401">
    <property type="entry name" value="Cyt_P450_E_grp-I"/>
</dbReference>
<keyword evidence="3" id="KW-0560">Oxidoreductase</keyword>
<dbReference type="InterPro" id="IPR001128">
    <property type="entry name" value="Cyt_P450"/>
</dbReference>
<comment type="caution">
    <text evidence="5">The sequence shown here is derived from an EMBL/GenBank/DDBJ whole genome shotgun (WGS) entry which is preliminary data.</text>
</comment>
<dbReference type="EMBL" id="BRYB01001784">
    <property type="protein sequence ID" value="GMI33652.1"/>
    <property type="molecule type" value="Genomic_DNA"/>
</dbReference>
<dbReference type="PROSITE" id="PS00086">
    <property type="entry name" value="CYTOCHROME_P450"/>
    <property type="match status" value="1"/>
</dbReference>
<evidence type="ECO:0000313" key="5">
    <source>
        <dbReference type="EMBL" id="GMI33652.1"/>
    </source>
</evidence>
<keyword evidence="3" id="KW-0479">Metal-binding</keyword>
<evidence type="ECO:0000256" key="2">
    <source>
        <dbReference type="ARBA" id="ARBA00010617"/>
    </source>
</evidence>
<keyword evidence="3" id="KW-0503">Monooxygenase</keyword>
<dbReference type="Pfam" id="PF00067">
    <property type="entry name" value="p450"/>
    <property type="match status" value="1"/>
</dbReference>
<evidence type="ECO:0000256" key="3">
    <source>
        <dbReference type="RuleBase" id="RU000461"/>
    </source>
</evidence>
<dbReference type="Proteomes" id="UP001165060">
    <property type="component" value="Unassembled WGS sequence"/>
</dbReference>
<reference evidence="5 6" key="1">
    <citation type="journal article" date="2023" name="Commun. Biol.">
        <title>Genome analysis of Parmales, the sister group of diatoms, reveals the evolutionary specialization of diatoms from phago-mixotrophs to photoautotrophs.</title>
        <authorList>
            <person name="Ban H."/>
            <person name="Sato S."/>
            <person name="Yoshikawa S."/>
            <person name="Yamada K."/>
            <person name="Nakamura Y."/>
            <person name="Ichinomiya M."/>
            <person name="Sato N."/>
            <person name="Blanc-Mathieu R."/>
            <person name="Endo H."/>
            <person name="Kuwata A."/>
            <person name="Ogata H."/>
        </authorList>
    </citation>
    <scope>NUCLEOTIDE SEQUENCE [LARGE SCALE GENOMIC DNA]</scope>
</reference>
<keyword evidence="3" id="KW-0349">Heme</keyword>
<organism evidence="5 6">
    <name type="scientific">Tetraparma gracilis</name>
    <dbReference type="NCBI Taxonomy" id="2962635"/>
    <lineage>
        <taxon>Eukaryota</taxon>
        <taxon>Sar</taxon>
        <taxon>Stramenopiles</taxon>
        <taxon>Ochrophyta</taxon>
        <taxon>Bolidophyceae</taxon>
        <taxon>Parmales</taxon>
        <taxon>Triparmaceae</taxon>
        <taxon>Tetraparma</taxon>
    </lineage>
</organism>
<evidence type="ECO:0000256" key="4">
    <source>
        <dbReference type="SAM" id="MobiDB-lite"/>
    </source>
</evidence>
<dbReference type="PRINTS" id="PR00463">
    <property type="entry name" value="EP450I"/>
</dbReference>
<keyword evidence="3" id="KW-0408">Iron</keyword>
<dbReference type="PRINTS" id="PR00385">
    <property type="entry name" value="P450"/>
</dbReference>
<dbReference type="InterPro" id="IPR050121">
    <property type="entry name" value="Cytochrome_P450_monoxygenase"/>
</dbReference>
<evidence type="ECO:0008006" key="7">
    <source>
        <dbReference type="Google" id="ProtNLM"/>
    </source>
</evidence>
<evidence type="ECO:0000313" key="6">
    <source>
        <dbReference type="Proteomes" id="UP001165060"/>
    </source>
</evidence>
<dbReference type="InterPro" id="IPR017972">
    <property type="entry name" value="Cyt_P450_CS"/>
</dbReference>
<comment type="cofactor">
    <cofactor evidence="1">
        <name>heme</name>
        <dbReference type="ChEBI" id="CHEBI:30413"/>
    </cofactor>
</comment>
<dbReference type="SUPFAM" id="SSF48264">
    <property type="entry name" value="Cytochrome P450"/>
    <property type="match status" value="1"/>
</dbReference>
<evidence type="ECO:0000256" key="1">
    <source>
        <dbReference type="ARBA" id="ARBA00001971"/>
    </source>
</evidence>